<dbReference type="Proteomes" id="UP000257479">
    <property type="component" value="Unassembled WGS sequence"/>
</dbReference>
<dbReference type="Gene3D" id="1.10.10.2910">
    <property type="match status" value="1"/>
</dbReference>
<sequence>MTTNVDIRGNRHRPAGSTRGGQFSEKTNSAPADQLSDPAPSTPLLPLAQRFGSVEEKLKVMQSELERSVEALGDDDQWLAYLKMMGRFHRYSFNNQLLIGVQRPDATRVAGFNTWKSLGRSVRKGERGIAILAPKVVNAKDENGAPELDANGKPVRRVVGFTATTVFDVSQTDGEELPTAHEALTEEPPAGYIDDLTAAITSHGYSVTYEPISGGAHAYTATDGSHRVVVDESLGEGDRATALAHELGHIVCGHTDQMDEYHTGHGGHRGRMEVEAESFAFVLSRANGMQTHLRGASEYVAGWQSKEPGALREVGETIAKATKSVLTGTQWRNAGEFL</sequence>
<dbReference type="InterPro" id="IPR013610">
    <property type="entry name" value="ArdC_N"/>
</dbReference>
<evidence type="ECO:0000256" key="1">
    <source>
        <dbReference type="SAM" id="MobiDB-lite"/>
    </source>
</evidence>
<dbReference type="GO" id="GO:0003697">
    <property type="term" value="F:single-stranded DNA binding"/>
    <property type="evidence" value="ECO:0007669"/>
    <property type="project" value="InterPro"/>
</dbReference>
<proteinExistence type="predicted"/>
<evidence type="ECO:0000313" key="4">
    <source>
        <dbReference type="EMBL" id="HAN23484.1"/>
    </source>
</evidence>
<gene>
    <name evidence="4" type="ORF">DCP95_02800</name>
</gene>
<feature type="domain" description="N-terminal" evidence="3">
    <location>
        <begin position="81"/>
        <end position="167"/>
    </location>
</feature>
<feature type="compositionally biased region" description="Polar residues" evidence="1">
    <location>
        <begin position="20"/>
        <end position="31"/>
    </location>
</feature>
<evidence type="ECO:0000313" key="5">
    <source>
        <dbReference type="Proteomes" id="UP000257479"/>
    </source>
</evidence>
<reference evidence="4 5" key="1">
    <citation type="journal article" date="2018" name="Nat. Biotechnol.">
        <title>A standardized bacterial taxonomy based on genome phylogeny substantially revises the tree of life.</title>
        <authorList>
            <person name="Parks D.H."/>
            <person name="Chuvochina M."/>
            <person name="Waite D.W."/>
            <person name="Rinke C."/>
            <person name="Skarshewski A."/>
            <person name="Chaumeil P.A."/>
            <person name="Hugenholtz P."/>
        </authorList>
    </citation>
    <scope>NUCLEOTIDE SEQUENCE [LARGE SCALE GENOMIC DNA]</scope>
    <source>
        <strain evidence="4">UBA9152</strain>
    </source>
</reference>
<feature type="region of interest" description="Disordered" evidence="1">
    <location>
        <begin position="1"/>
        <end position="42"/>
    </location>
</feature>
<evidence type="ECO:0000259" key="3">
    <source>
        <dbReference type="Pfam" id="PF08401"/>
    </source>
</evidence>
<dbReference type="AlphaFoldDB" id="A0A3C1KAS7"/>
<protein>
    <submittedName>
        <fullName evidence="4">Uncharacterized protein</fullName>
    </submittedName>
</protein>
<dbReference type="InterPro" id="IPR010359">
    <property type="entry name" value="IrrE_HExxH"/>
</dbReference>
<evidence type="ECO:0000259" key="2">
    <source>
        <dbReference type="Pfam" id="PF06114"/>
    </source>
</evidence>
<dbReference type="Pfam" id="PF06114">
    <property type="entry name" value="Peptidase_M78"/>
    <property type="match status" value="1"/>
</dbReference>
<name>A0A3C1KAS7_9MICO</name>
<organism evidence="4 5">
    <name type="scientific">Microbacterium ginsengisoli</name>
    <dbReference type="NCBI Taxonomy" id="400772"/>
    <lineage>
        <taxon>Bacteria</taxon>
        <taxon>Bacillati</taxon>
        <taxon>Actinomycetota</taxon>
        <taxon>Actinomycetes</taxon>
        <taxon>Micrococcales</taxon>
        <taxon>Microbacteriaceae</taxon>
        <taxon>Microbacterium</taxon>
    </lineage>
</organism>
<dbReference type="Pfam" id="PF08401">
    <property type="entry name" value="ArdcN"/>
    <property type="match status" value="1"/>
</dbReference>
<accession>A0A3C1KAS7</accession>
<feature type="domain" description="IrrE N-terminal-like" evidence="2">
    <location>
        <begin position="202"/>
        <end position="281"/>
    </location>
</feature>
<comment type="caution">
    <text evidence="4">The sequence shown here is derived from an EMBL/GenBank/DDBJ whole genome shotgun (WGS) entry which is preliminary data.</text>
</comment>
<dbReference type="EMBL" id="DMNG01000045">
    <property type="protein sequence ID" value="HAN23484.1"/>
    <property type="molecule type" value="Genomic_DNA"/>
</dbReference>